<keyword evidence="4" id="KW-1185">Reference proteome</keyword>
<dbReference type="Gene3D" id="3.30.460.10">
    <property type="entry name" value="Beta Polymerase, domain 2"/>
    <property type="match status" value="1"/>
</dbReference>
<accession>A0ABP7CZJ2</accession>
<dbReference type="InterPro" id="IPR025184">
    <property type="entry name" value="AadA_C"/>
</dbReference>
<evidence type="ECO:0000313" key="3">
    <source>
        <dbReference type="EMBL" id="GAA3696652.1"/>
    </source>
</evidence>
<name>A0ABP7CZJ2_9ACTN</name>
<sequence length="265" mass="29200">MAKPDEVLARLAADLAKVLQDELLSLTPHGSWALGDFSPDRSDLDVLVVLATDPTAATQEALHETHVRLADDFPEWDGRVEVEYVSVEAITAVVKGTNESHPLISVGGGEPFHEDRASRRYLLNWAAALQADRPLAGAAPSTVLPTIERRLLHQVVLEHVRTSARLMAEVEHPRAGDQAYTVLTLCRAAEAVATGRQLSKLAAARVGQSRFPEWSALIDWARAWWYDGGSDQDDGRTDEVRQFVDDVSEWSLRHQEIVPDSGMGR</sequence>
<evidence type="ECO:0000256" key="1">
    <source>
        <dbReference type="ARBA" id="ARBA00022679"/>
    </source>
</evidence>
<dbReference type="InterPro" id="IPR043519">
    <property type="entry name" value="NT_sf"/>
</dbReference>
<dbReference type="EMBL" id="BAAAYX010000002">
    <property type="protein sequence ID" value="GAA3696652.1"/>
    <property type="molecule type" value="Genomic_DNA"/>
</dbReference>
<reference evidence="4" key="1">
    <citation type="journal article" date="2019" name="Int. J. Syst. Evol. Microbiol.">
        <title>The Global Catalogue of Microorganisms (GCM) 10K type strain sequencing project: providing services to taxonomists for standard genome sequencing and annotation.</title>
        <authorList>
            <consortium name="The Broad Institute Genomics Platform"/>
            <consortium name="The Broad Institute Genome Sequencing Center for Infectious Disease"/>
            <person name="Wu L."/>
            <person name="Ma J."/>
        </authorList>
    </citation>
    <scope>NUCLEOTIDE SEQUENCE [LARGE SCALE GENOMIC DNA]</scope>
    <source>
        <strain evidence="4">JCM 16548</strain>
    </source>
</reference>
<evidence type="ECO:0000313" key="4">
    <source>
        <dbReference type="Proteomes" id="UP001500051"/>
    </source>
</evidence>
<protein>
    <recommendedName>
        <fullName evidence="2">Adenylyltransferase AadA C-terminal domain-containing protein</fullName>
    </recommendedName>
</protein>
<dbReference type="SUPFAM" id="SSF81301">
    <property type="entry name" value="Nucleotidyltransferase"/>
    <property type="match status" value="1"/>
</dbReference>
<proteinExistence type="predicted"/>
<dbReference type="Pfam" id="PF13427">
    <property type="entry name" value="AadA_C"/>
    <property type="match status" value="1"/>
</dbReference>
<keyword evidence="1" id="KW-0808">Transferase</keyword>
<dbReference type="RefSeq" id="WP_344811233.1">
    <property type="nucleotide sequence ID" value="NZ_BAAAYX010000002.1"/>
</dbReference>
<gene>
    <name evidence="3" type="ORF">GCM10022204_10760</name>
</gene>
<organism evidence="3 4">
    <name type="scientific">Microlunatus aurantiacus</name>
    <dbReference type="NCBI Taxonomy" id="446786"/>
    <lineage>
        <taxon>Bacteria</taxon>
        <taxon>Bacillati</taxon>
        <taxon>Actinomycetota</taxon>
        <taxon>Actinomycetes</taxon>
        <taxon>Propionibacteriales</taxon>
        <taxon>Propionibacteriaceae</taxon>
        <taxon>Microlunatus</taxon>
    </lineage>
</organism>
<comment type="caution">
    <text evidence="3">The sequence shown here is derived from an EMBL/GenBank/DDBJ whole genome shotgun (WGS) entry which is preliminary data.</text>
</comment>
<dbReference type="Proteomes" id="UP001500051">
    <property type="component" value="Unassembled WGS sequence"/>
</dbReference>
<feature type="domain" description="Adenylyltransferase AadA C-terminal" evidence="2">
    <location>
        <begin position="143"/>
        <end position="247"/>
    </location>
</feature>
<evidence type="ECO:0000259" key="2">
    <source>
        <dbReference type="Pfam" id="PF13427"/>
    </source>
</evidence>